<comment type="caution">
    <text evidence="1">The sequence shown here is derived from an EMBL/GenBank/DDBJ whole genome shotgun (WGS) entry which is preliminary data.</text>
</comment>
<evidence type="ECO:0000313" key="1">
    <source>
        <dbReference type="EMBL" id="CAH1794476.1"/>
    </source>
</evidence>
<dbReference type="EMBL" id="CAIIXF020000009">
    <property type="protein sequence ID" value="CAH1794476.1"/>
    <property type="molecule type" value="Genomic_DNA"/>
</dbReference>
<proteinExistence type="predicted"/>
<dbReference type="Proteomes" id="UP000749559">
    <property type="component" value="Unassembled WGS sequence"/>
</dbReference>
<organism evidence="1 2">
    <name type="scientific">Owenia fusiformis</name>
    <name type="common">Polychaete worm</name>
    <dbReference type="NCBI Taxonomy" id="6347"/>
    <lineage>
        <taxon>Eukaryota</taxon>
        <taxon>Metazoa</taxon>
        <taxon>Spiralia</taxon>
        <taxon>Lophotrochozoa</taxon>
        <taxon>Annelida</taxon>
        <taxon>Polychaeta</taxon>
        <taxon>Sedentaria</taxon>
        <taxon>Canalipalpata</taxon>
        <taxon>Sabellida</taxon>
        <taxon>Oweniida</taxon>
        <taxon>Oweniidae</taxon>
        <taxon>Owenia</taxon>
    </lineage>
</organism>
<dbReference type="AlphaFoldDB" id="A0A8S4PKX8"/>
<name>A0A8S4PKX8_OWEFU</name>
<reference evidence="1" key="1">
    <citation type="submission" date="2022-03" db="EMBL/GenBank/DDBJ databases">
        <authorList>
            <person name="Martin C."/>
        </authorList>
    </citation>
    <scope>NUCLEOTIDE SEQUENCE</scope>
</reference>
<protein>
    <submittedName>
        <fullName evidence="1">Uncharacterized protein</fullName>
    </submittedName>
</protein>
<feature type="non-terminal residue" evidence="1">
    <location>
        <position position="167"/>
    </location>
</feature>
<evidence type="ECO:0000313" key="2">
    <source>
        <dbReference type="Proteomes" id="UP000749559"/>
    </source>
</evidence>
<gene>
    <name evidence="1" type="ORF">OFUS_LOCUS19163</name>
</gene>
<sequence>KRPVSSNQLQLMEFLKGIISLMLLGTCLGKIDIHSSTVYHGQQPKLAIDGDPFTCAQTGFEARPWYKITLAKTQSISKIRVTGHQFYNFDITLGTNTSKMGTGSHMDGIVFCESYNRNKTAMFSPGLTVTEQNCSLDKTKGSFSVVKLEVIEDQQTSSFKICELELF</sequence>
<dbReference type="Gene3D" id="2.60.120.260">
    <property type="entry name" value="Galactose-binding domain-like"/>
    <property type="match status" value="1"/>
</dbReference>
<dbReference type="InterPro" id="IPR008979">
    <property type="entry name" value="Galactose-bd-like_sf"/>
</dbReference>
<keyword evidence="2" id="KW-1185">Reference proteome</keyword>
<accession>A0A8S4PKX8</accession>
<dbReference type="SUPFAM" id="SSF49785">
    <property type="entry name" value="Galactose-binding domain-like"/>
    <property type="match status" value="1"/>
</dbReference>